<dbReference type="SMART" id="SM00498">
    <property type="entry name" value="FH2"/>
    <property type="match status" value="1"/>
</dbReference>
<reference evidence="6" key="1">
    <citation type="submission" date="2019-12" db="EMBL/GenBank/DDBJ databases">
        <authorList>
            <person name="Scholes J."/>
        </authorList>
    </citation>
    <scope>NUCLEOTIDE SEQUENCE</scope>
</reference>
<feature type="compositionally biased region" description="Pro residues" evidence="3">
    <location>
        <begin position="261"/>
        <end position="314"/>
    </location>
</feature>
<evidence type="ECO:0000313" key="7">
    <source>
        <dbReference type="Proteomes" id="UP001153555"/>
    </source>
</evidence>
<keyword evidence="7" id="KW-1185">Reference proteome</keyword>
<evidence type="ECO:0000259" key="5">
    <source>
        <dbReference type="PROSITE" id="PS51444"/>
    </source>
</evidence>
<evidence type="ECO:0000256" key="2">
    <source>
        <dbReference type="RuleBase" id="RU361260"/>
    </source>
</evidence>
<comment type="caution">
    <text evidence="6">The sequence shown here is derived from an EMBL/GenBank/DDBJ whole genome shotgun (WGS) entry which is preliminary data.</text>
</comment>
<dbReference type="Pfam" id="PF02181">
    <property type="entry name" value="FH2"/>
    <property type="match status" value="1"/>
</dbReference>
<evidence type="ECO:0000256" key="1">
    <source>
        <dbReference type="ARBA" id="ARBA00025793"/>
    </source>
</evidence>
<dbReference type="PANTHER" id="PTHR23213">
    <property type="entry name" value="FORMIN-RELATED"/>
    <property type="match status" value="1"/>
</dbReference>
<dbReference type="InterPro" id="IPR042201">
    <property type="entry name" value="FH2_Formin_sf"/>
</dbReference>
<name>A0A9N7N8K6_STRHE</name>
<sequence>MFVLLEADSYENGRKMANISEGRKKLAQTCVEDGTSLDVEEDNEYMAKQECDHYIKELQDNSVAPKDKYSILHETKTVVSKEPIFNFHSEKEHIPRKYLRHMNRKHHRVLTVALTPGPVPGPTIPPMDDEPPTLPKSILPHVEDSDNINNNNQKYMLVGIVTISVVGLVIVALLLFVCLKRKRRVEPKEEGQRDEKPLLNFTISDISSGSSGHTLSNPSGKDFAKNPSAAGLSHATNHDPSQADSAANGAQTEGKTVNALPLPPGRKPPPAAPPEPPPPPPPKPPAPAAPPPPPKIVRRPPPPNPPVPVKPSPLGPHHQRSSIGEKSNASDESESEAPKTKLKPFFWDKVLASPNHSMVWHEIKAGSFQFNEEMMETLFGYTQADKNKNDRKKDLSSLDSPQYIQIIDPKKSQNLAILLKALNVTTEEVCDALQEGNELPSELIQTLLRMAPTADEELKLRLYGEDIARLGPSERFLKAMLDIPFAFKRLEALLFVSTFHEDFSSTKESLATLEVACEELRSSRLFLKLLEAVLKTGNRMNDGTYRGGAQAFKLDTLLKLSDVKGTDVVKAEPKVEPDVKKIVIKKEAVKKETKEEIKEEEVDLEYKYPFLKRSFDLPEMADSSWIISEPGKKLWMKCLGSLGNGKPEELNQKWKKLAMEETELKRKFNKQVTVGHFELYCKQMELMAEQMKLVLSSECLQKWQGWW</sequence>
<keyword evidence="4" id="KW-0812">Transmembrane</keyword>
<keyword evidence="4" id="KW-1133">Transmembrane helix</keyword>
<comment type="similarity">
    <text evidence="1">Belongs to the formin-like family. Class-I subfamily.</text>
</comment>
<dbReference type="PROSITE" id="PS51444">
    <property type="entry name" value="FH2"/>
    <property type="match status" value="1"/>
</dbReference>
<dbReference type="InterPro" id="IPR027643">
    <property type="entry name" value="Formin-like_plant"/>
</dbReference>
<dbReference type="AlphaFoldDB" id="A0A9N7N8K6"/>
<feature type="compositionally biased region" description="Polar residues" evidence="3">
    <location>
        <begin position="234"/>
        <end position="255"/>
    </location>
</feature>
<feature type="region of interest" description="Disordered" evidence="3">
    <location>
        <begin position="203"/>
        <end position="339"/>
    </location>
</feature>
<dbReference type="InterPro" id="IPR015425">
    <property type="entry name" value="FH2_Formin"/>
</dbReference>
<accession>A0A9N7N8K6</accession>
<feature type="compositionally biased region" description="Polar residues" evidence="3">
    <location>
        <begin position="203"/>
        <end position="219"/>
    </location>
</feature>
<evidence type="ECO:0000313" key="6">
    <source>
        <dbReference type="EMBL" id="CAA0825082.1"/>
    </source>
</evidence>
<dbReference type="PANTHER" id="PTHR23213:SF391">
    <property type="entry name" value="FORMIN-LIKE PROTEIN"/>
    <property type="match status" value="1"/>
</dbReference>
<dbReference type="SUPFAM" id="SSF101447">
    <property type="entry name" value="Formin homology 2 domain (FH2 domain)"/>
    <property type="match status" value="1"/>
</dbReference>
<keyword evidence="4" id="KW-0472">Membrane</keyword>
<dbReference type="OrthoDB" id="1668162at2759"/>
<dbReference type="EMBL" id="CACSLK010026072">
    <property type="protein sequence ID" value="CAA0825082.1"/>
    <property type="molecule type" value="Genomic_DNA"/>
</dbReference>
<dbReference type="Gene3D" id="1.20.58.2220">
    <property type="entry name" value="Formin, FH2 domain"/>
    <property type="match status" value="1"/>
</dbReference>
<dbReference type="Proteomes" id="UP001153555">
    <property type="component" value="Unassembled WGS sequence"/>
</dbReference>
<dbReference type="GO" id="GO:0045010">
    <property type="term" value="P:actin nucleation"/>
    <property type="evidence" value="ECO:0007669"/>
    <property type="project" value="InterPro"/>
</dbReference>
<evidence type="ECO:0000256" key="3">
    <source>
        <dbReference type="SAM" id="MobiDB-lite"/>
    </source>
</evidence>
<feature type="transmembrane region" description="Helical" evidence="4">
    <location>
        <begin position="155"/>
        <end position="179"/>
    </location>
</feature>
<evidence type="ECO:0000256" key="4">
    <source>
        <dbReference type="SAM" id="Phobius"/>
    </source>
</evidence>
<protein>
    <recommendedName>
        <fullName evidence="2">Formin-like protein</fullName>
    </recommendedName>
</protein>
<feature type="domain" description="FH2" evidence="5">
    <location>
        <begin position="332"/>
        <end position="707"/>
    </location>
</feature>
<organism evidence="6 7">
    <name type="scientific">Striga hermonthica</name>
    <name type="common">Purple witchweed</name>
    <name type="synonym">Buchnera hermonthica</name>
    <dbReference type="NCBI Taxonomy" id="68872"/>
    <lineage>
        <taxon>Eukaryota</taxon>
        <taxon>Viridiplantae</taxon>
        <taxon>Streptophyta</taxon>
        <taxon>Embryophyta</taxon>
        <taxon>Tracheophyta</taxon>
        <taxon>Spermatophyta</taxon>
        <taxon>Magnoliopsida</taxon>
        <taxon>eudicotyledons</taxon>
        <taxon>Gunneridae</taxon>
        <taxon>Pentapetalae</taxon>
        <taxon>asterids</taxon>
        <taxon>lamiids</taxon>
        <taxon>Lamiales</taxon>
        <taxon>Orobanchaceae</taxon>
        <taxon>Buchnereae</taxon>
        <taxon>Striga</taxon>
    </lineage>
</organism>
<gene>
    <name evidence="6" type="ORF">SHERM_21867</name>
</gene>
<dbReference type="GO" id="GO:0051015">
    <property type="term" value="F:actin filament binding"/>
    <property type="evidence" value="ECO:0007669"/>
    <property type="project" value="InterPro"/>
</dbReference>
<proteinExistence type="inferred from homology"/>